<proteinExistence type="predicted"/>
<reference evidence="3" key="1">
    <citation type="submission" date="2022-11" db="UniProtKB">
        <authorList>
            <consortium name="WormBaseParasite"/>
        </authorList>
    </citation>
    <scope>IDENTIFICATION</scope>
</reference>
<feature type="region of interest" description="Disordered" evidence="1">
    <location>
        <begin position="191"/>
        <end position="221"/>
    </location>
</feature>
<keyword evidence="2" id="KW-1185">Reference proteome</keyword>
<dbReference type="WBParaSite" id="jg18204">
    <property type="protein sequence ID" value="jg18204"/>
    <property type="gene ID" value="jg18204"/>
</dbReference>
<protein>
    <submittedName>
        <fullName evidence="3">Uncharacterized protein</fullName>
    </submittedName>
</protein>
<sequence>MKPKLNFKNPPEFPTAASKMPCERLLKPAAFASAAMMSPGHTPNSASSSTAAVTSNGCPLNSAASEMPRKYLVKSTTASASAAKVSSKHPPRPLLLCFRPSLCSRSRVGTRTTLLVSQVNRLWSNVRGENGEYSECALSTCCFALVVCYSSNADCVIGCFPTSAMLQSVAALPINSCAALDAGGGASLLKWPPEESSKKKDKKRSSYLSNPIKGGGFVSSV</sequence>
<evidence type="ECO:0000313" key="2">
    <source>
        <dbReference type="Proteomes" id="UP000887574"/>
    </source>
</evidence>
<dbReference type="AlphaFoldDB" id="A0A915DD88"/>
<evidence type="ECO:0000256" key="1">
    <source>
        <dbReference type="SAM" id="MobiDB-lite"/>
    </source>
</evidence>
<organism evidence="2 3">
    <name type="scientific">Ditylenchus dipsaci</name>
    <dbReference type="NCBI Taxonomy" id="166011"/>
    <lineage>
        <taxon>Eukaryota</taxon>
        <taxon>Metazoa</taxon>
        <taxon>Ecdysozoa</taxon>
        <taxon>Nematoda</taxon>
        <taxon>Chromadorea</taxon>
        <taxon>Rhabditida</taxon>
        <taxon>Tylenchina</taxon>
        <taxon>Tylenchomorpha</taxon>
        <taxon>Sphaerularioidea</taxon>
        <taxon>Anguinidae</taxon>
        <taxon>Anguininae</taxon>
        <taxon>Ditylenchus</taxon>
    </lineage>
</organism>
<dbReference type="Proteomes" id="UP000887574">
    <property type="component" value="Unplaced"/>
</dbReference>
<evidence type="ECO:0000313" key="3">
    <source>
        <dbReference type="WBParaSite" id="jg18204"/>
    </source>
</evidence>
<name>A0A915DD88_9BILA</name>
<accession>A0A915DD88</accession>